<organism evidence="2">
    <name type="scientific">Diabrotica virgifera virgifera</name>
    <name type="common">western corn rootworm</name>
    <dbReference type="NCBI Taxonomy" id="50390"/>
    <lineage>
        <taxon>Eukaryota</taxon>
        <taxon>Metazoa</taxon>
        <taxon>Ecdysozoa</taxon>
        <taxon>Arthropoda</taxon>
        <taxon>Hexapoda</taxon>
        <taxon>Insecta</taxon>
        <taxon>Pterygota</taxon>
        <taxon>Neoptera</taxon>
        <taxon>Endopterygota</taxon>
        <taxon>Coleoptera</taxon>
        <taxon>Polyphaga</taxon>
        <taxon>Cucujiformia</taxon>
        <taxon>Chrysomeloidea</taxon>
        <taxon>Chrysomelidae</taxon>
        <taxon>Galerucinae</taxon>
        <taxon>Diabroticina</taxon>
        <taxon>Diabroticites</taxon>
        <taxon>Diabrotica</taxon>
    </lineage>
</organism>
<sequence>MNNMERKEENEYTVKNIKVEVVENSIVAKPEYVKDYGDGDCDISLGQIKTEISVEDMPFEQNQDGLELFQHFNSDVHNIKLEPTAKGSQSSEHDSFKNEIKEESNRESIYETFDDLGLNEYSLKIEIEDEKKLMPYGEEQTHKEGK</sequence>
<feature type="compositionally biased region" description="Basic and acidic residues" evidence="1">
    <location>
        <begin position="91"/>
        <end position="104"/>
    </location>
</feature>
<protein>
    <submittedName>
        <fullName evidence="2">Uncharacterized protein LOC114347968</fullName>
    </submittedName>
</protein>
<dbReference type="AlphaFoldDB" id="A0A6P7GYA2"/>
<proteinExistence type="predicted"/>
<dbReference type="RefSeq" id="XP_028154414.1">
    <property type="nucleotide sequence ID" value="XM_028298613.1"/>
</dbReference>
<name>A0A6P7GYA2_DIAVI</name>
<dbReference type="InParanoid" id="A0A6P7GYA2"/>
<feature type="region of interest" description="Disordered" evidence="1">
    <location>
        <begin position="82"/>
        <end position="104"/>
    </location>
</feature>
<reference evidence="2" key="1">
    <citation type="submission" date="2025-08" db="UniProtKB">
        <authorList>
            <consortium name="RefSeq"/>
        </authorList>
    </citation>
    <scope>IDENTIFICATION</scope>
    <source>
        <tissue evidence="2">Whole insect</tissue>
    </source>
</reference>
<accession>A0A6P7GYA2</accession>
<evidence type="ECO:0000313" key="2">
    <source>
        <dbReference type="RefSeq" id="XP_028154414.1"/>
    </source>
</evidence>
<evidence type="ECO:0000256" key="1">
    <source>
        <dbReference type="SAM" id="MobiDB-lite"/>
    </source>
</evidence>
<gene>
    <name evidence="2" type="primary">LOC114347968</name>
</gene>